<protein>
    <submittedName>
        <fullName evidence="2">Uncharacterized protein</fullName>
    </submittedName>
</protein>
<keyword evidence="1" id="KW-0472">Membrane</keyword>
<dbReference type="AlphaFoldDB" id="A0A0F0GKN2"/>
<dbReference type="PATRIC" id="fig|68170.10.peg.8890"/>
<organism evidence="2 3">
    <name type="scientific">Lentzea aerocolonigenes</name>
    <name type="common">Lechevalieria aerocolonigenes</name>
    <name type="synonym">Saccharothrix aerocolonigenes</name>
    <dbReference type="NCBI Taxonomy" id="68170"/>
    <lineage>
        <taxon>Bacteria</taxon>
        <taxon>Bacillati</taxon>
        <taxon>Actinomycetota</taxon>
        <taxon>Actinomycetes</taxon>
        <taxon>Pseudonocardiales</taxon>
        <taxon>Pseudonocardiaceae</taxon>
        <taxon>Lentzea</taxon>
    </lineage>
</organism>
<proteinExistence type="predicted"/>
<evidence type="ECO:0000256" key="1">
    <source>
        <dbReference type="SAM" id="Phobius"/>
    </source>
</evidence>
<evidence type="ECO:0000313" key="2">
    <source>
        <dbReference type="EMBL" id="KJK43126.1"/>
    </source>
</evidence>
<gene>
    <name evidence="2" type="ORF">UK23_34470</name>
</gene>
<keyword evidence="3" id="KW-1185">Reference proteome</keyword>
<evidence type="ECO:0000313" key="3">
    <source>
        <dbReference type="Proteomes" id="UP000033393"/>
    </source>
</evidence>
<name>A0A0F0GKN2_LENAE</name>
<accession>A0A0F0GKN2</accession>
<dbReference type="EMBL" id="JYJG01000306">
    <property type="protein sequence ID" value="KJK43126.1"/>
    <property type="molecule type" value="Genomic_DNA"/>
</dbReference>
<dbReference type="Proteomes" id="UP000033393">
    <property type="component" value="Unassembled WGS sequence"/>
</dbReference>
<sequence>MFGSAGSSVKRSSAGMHSQYFPAVRIFLWLLGGVAAVLLVWLFAAWNIAFSGARRDAVSQIQDITPALRAAAADGSLTPEEISAIGTFEVSREDGEVRLRVHTHAERSWWMPLASGTATSDRRASWVVNGAYVTIYPGD</sequence>
<feature type="transmembrane region" description="Helical" evidence="1">
    <location>
        <begin position="26"/>
        <end position="46"/>
    </location>
</feature>
<comment type="caution">
    <text evidence="2">The sequence shown here is derived from an EMBL/GenBank/DDBJ whole genome shotgun (WGS) entry which is preliminary data.</text>
</comment>
<keyword evidence="1" id="KW-1133">Transmembrane helix</keyword>
<keyword evidence="1" id="KW-0812">Transmembrane</keyword>
<reference evidence="2 3" key="1">
    <citation type="submission" date="2015-02" db="EMBL/GenBank/DDBJ databases">
        <authorList>
            <person name="Ju K.-S."/>
            <person name="Doroghazi J.R."/>
            <person name="Metcalf W."/>
        </authorList>
    </citation>
    <scope>NUCLEOTIDE SEQUENCE [LARGE SCALE GENOMIC DNA]</scope>
    <source>
        <strain evidence="2 3">NRRL B-16140</strain>
    </source>
</reference>